<organism evidence="3 4">
    <name type="scientific">Vibrio plantisponsor</name>
    <dbReference type="NCBI Taxonomy" id="664643"/>
    <lineage>
        <taxon>Bacteria</taxon>
        <taxon>Pseudomonadati</taxon>
        <taxon>Pseudomonadota</taxon>
        <taxon>Gammaproteobacteria</taxon>
        <taxon>Vibrionales</taxon>
        <taxon>Vibrionaceae</taxon>
        <taxon>Vibrio</taxon>
    </lineage>
</organism>
<dbReference type="InterPro" id="IPR011990">
    <property type="entry name" value="TPR-like_helical_dom_sf"/>
</dbReference>
<feature type="region of interest" description="Disordered" evidence="2">
    <location>
        <begin position="160"/>
        <end position="187"/>
    </location>
</feature>
<comment type="caution">
    <text evidence="3">The sequence shown here is derived from an EMBL/GenBank/DDBJ whole genome shotgun (WGS) entry which is preliminary data.</text>
</comment>
<feature type="repeat" description="TPR" evidence="1">
    <location>
        <begin position="201"/>
        <end position="234"/>
    </location>
</feature>
<sequence length="392" mass="42878">MSVMNKALSQLADKQQSSLDPIEKAHVEPIKTRPIWVWMMAGFGLSLAVGGWAVSQQAPEVQNAQVSIQPMQVKAFVEPAPVVASPTQKVNQASVVVYHSAPIEEPLLESHLVREEATDATNFAQPVEPVITTPKVIASNEAAGNQTRIQKPVLLASNTTSAPVNSGSATQAPVTVSSESKSVQENTVTIEQVEMSPEKLAEKAISRANKAMDSSDFQNAVSAYSEALRYTPDNESVRQKLAALYYGKGEVRKAFDLMQRGIELNPEGETLRIALSKLLMKEQQAEAALTPLAYLPASVSVEYLSLRAALAQKVKQNEIALESYQKLTEKEANNGRWWLGLAIQQERSFLLEEAKASYQKALTKVGVSIQSQAFIRNRLDVLNHLEENNNAN</sequence>
<keyword evidence="4" id="KW-1185">Reference proteome</keyword>
<dbReference type="RefSeq" id="WP_171137232.1">
    <property type="nucleotide sequence ID" value="NZ_AP024893.1"/>
</dbReference>
<feature type="repeat" description="TPR" evidence="1">
    <location>
        <begin position="235"/>
        <end position="268"/>
    </location>
</feature>
<dbReference type="SMART" id="SM00028">
    <property type="entry name" value="TPR"/>
    <property type="match status" value="4"/>
</dbReference>
<reference evidence="3 4" key="1">
    <citation type="submission" date="2023-11" db="EMBL/GenBank/DDBJ databases">
        <title>Plant-associative lifestyle of Vibrio porteresiae and its evolutionary dynamics.</title>
        <authorList>
            <person name="Rameshkumar N."/>
            <person name="Kirti K."/>
        </authorList>
    </citation>
    <scope>NUCLEOTIDE SEQUENCE [LARGE SCALE GENOMIC DNA]</scope>
    <source>
        <strain evidence="3 4">MSSRF60</strain>
    </source>
</reference>
<proteinExistence type="predicted"/>
<protein>
    <submittedName>
        <fullName evidence="3">Tetratricopeptide repeat protein</fullName>
    </submittedName>
</protein>
<dbReference type="SUPFAM" id="SSF48452">
    <property type="entry name" value="TPR-like"/>
    <property type="match status" value="1"/>
</dbReference>
<evidence type="ECO:0000313" key="3">
    <source>
        <dbReference type="EMBL" id="MDW6018172.1"/>
    </source>
</evidence>
<accession>A0ABU4IHY6</accession>
<gene>
    <name evidence="3" type="ORF">SBW85_10445</name>
</gene>
<keyword evidence="1" id="KW-0802">TPR repeat</keyword>
<evidence type="ECO:0000313" key="4">
    <source>
        <dbReference type="Proteomes" id="UP001272325"/>
    </source>
</evidence>
<dbReference type="Proteomes" id="UP001272325">
    <property type="component" value="Unassembled WGS sequence"/>
</dbReference>
<dbReference type="EMBL" id="JAWRCN010000001">
    <property type="protein sequence ID" value="MDW6018172.1"/>
    <property type="molecule type" value="Genomic_DNA"/>
</dbReference>
<evidence type="ECO:0000256" key="1">
    <source>
        <dbReference type="PROSITE-ProRule" id="PRU00339"/>
    </source>
</evidence>
<evidence type="ECO:0000256" key="2">
    <source>
        <dbReference type="SAM" id="MobiDB-lite"/>
    </source>
</evidence>
<name>A0ABU4IHY6_9VIBR</name>
<dbReference type="Gene3D" id="1.25.40.10">
    <property type="entry name" value="Tetratricopeptide repeat domain"/>
    <property type="match status" value="1"/>
</dbReference>
<dbReference type="PROSITE" id="PS50005">
    <property type="entry name" value="TPR"/>
    <property type="match status" value="2"/>
</dbReference>
<dbReference type="InterPro" id="IPR019734">
    <property type="entry name" value="TPR_rpt"/>
</dbReference>